<evidence type="ECO:0000313" key="12">
    <source>
        <dbReference type="Proteomes" id="UP000639772"/>
    </source>
</evidence>
<keyword evidence="8" id="KW-0175">Coiled coil</keyword>
<organism evidence="11 12">
    <name type="scientific">Vanilla planifolia</name>
    <name type="common">Vanilla</name>
    <dbReference type="NCBI Taxonomy" id="51239"/>
    <lineage>
        <taxon>Eukaryota</taxon>
        <taxon>Viridiplantae</taxon>
        <taxon>Streptophyta</taxon>
        <taxon>Embryophyta</taxon>
        <taxon>Tracheophyta</taxon>
        <taxon>Spermatophyta</taxon>
        <taxon>Magnoliopsida</taxon>
        <taxon>Liliopsida</taxon>
        <taxon>Asparagales</taxon>
        <taxon>Orchidaceae</taxon>
        <taxon>Vanilloideae</taxon>
        <taxon>Vanilleae</taxon>
        <taxon>Vanilla</taxon>
    </lineage>
</organism>
<dbReference type="InterPro" id="IPR046347">
    <property type="entry name" value="bZIP_sf"/>
</dbReference>
<feature type="region of interest" description="Disordered" evidence="9">
    <location>
        <begin position="1"/>
        <end position="21"/>
    </location>
</feature>
<dbReference type="Pfam" id="PF00170">
    <property type="entry name" value="bZIP_1"/>
    <property type="match status" value="1"/>
</dbReference>
<evidence type="ECO:0000256" key="5">
    <source>
        <dbReference type="ARBA" id="ARBA00023163"/>
    </source>
</evidence>
<dbReference type="PANTHER" id="PTHR13690">
    <property type="entry name" value="TRANSCRIPTION FACTOR POSF21-RELATED"/>
    <property type="match status" value="1"/>
</dbReference>
<protein>
    <recommendedName>
        <fullName evidence="10">BZIP domain-containing protein</fullName>
    </recommendedName>
</protein>
<gene>
    <name evidence="11" type="ORF">HPP92_020551</name>
</gene>
<dbReference type="Proteomes" id="UP000639772">
    <property type="component" value="Chromosome 11"/>
</dbReference>
<comment type="similarity">
    <text evidence="2">Belongs to the bZIP family.</text>
</comment>
<dbReference type="OrthoDB" id="1435597at2759"/>
<keyword evidence="4" id="KW-0238">DNA-binding</keyword>
<evidence type="ECO:0000256" key="6">
    <source>
        <dbReference type="ARBA" id="ARBA00023242"/>
    </source>
</evidence>
<dbReference type="PROSITE" id="PS50217">
    <property type="entry name" value="BZIP"/>
    <property type="match status" value="1"/>
</dbReference>
<dbReference type="GO" id="GO:0003700">
    <property type="term" value="F:DNA-binding transcription factor activity"/>
    <property type="evidence" value="ECO:0007669"/>
    <property type="project" value="InterPro"/>
</dbReference>
<evidence type="ECO:0000256" key="2">
    <source>
        <dbReference type="ARBA" id="ARBA00007163"/>
    </source>
</evidence>
<evidence type="ECO:0000256" key="8">
    <source>
        <dbReference type="SAM" id="Coils"/>
    </source>
</evidence>
<dbReference type="InterPro" id="IPR004827">
    <property type="entry name" value="bZIP"/>
</dbReference>
<evidence type="ECO:0000256" key="7">
    <source>
        <dbReference type="ARBA" id="ARBA00054342"/>
    </source>
</evidence>
<keyword evidence="3" id="KW-0805">Transcription regulation</keyword>
<dbReference type="EMBL" id="JADCNM010000011">
    <property type="protein sequence ID" value="KAG0462075.1"/>
    <property type="molecule type" value="Genomic_DNA"/>
</dbReference>
<feature type="coiled-coil region" evidence="8">
    <location>
        <begin position="346"/>
        <end position="378"/>
    </location>
</feature>
<evidence type="ECO:0000313" key="11">
    <source>
        <dbReference type="EMBL" id="KAG0462075.1"/>
    </source>
</evidence>
<dbReference type="AlphaFoldDB" id="A0A835Q0P5"/>
<sequence length="397" mass="43659">MVPSVDVNMEDNSGVEALEPQTPSLLARNISDSPASDGIPSRELHRGFQSDIPFVFLQFPNHISGLRPLPQQLPDLRYQAVTVTRETPKLEASLTQIVKQEIGCDNDEEHDPQSDAVAGDDIKSTYMNLDSLETLKSSGDSNKHEELDTKVGGSNTNGADGSENEAESGMNESMTKTLGKKERKKRNVHDDPIPTGTAPRHSRSISVDSFIEMLNFGEEPPKLPPPHRAKPVNHLDSGSMDGATGGFSLDVENGQMSAADLKKTMANERLAEIAMTDPKRAKRILANRQSAARSKERKMRYISELENKVHTLQTEATALSAQLTLLQRDSAGLASQNNQLKFKLQAMEQQAQIRDALNEALSAEVQRLKLVIAELDSTSFTQQIQPSTPMLHLPKHQ</sequence>
<keyword evidence="5" id="KW-0804">Transcription</keyword>
<dbReference type="CDD" id="cd14703">
    <property type="entry name" value="bZIP_plant_RF2"/>
    <property type="match status" value="1"/>
</dbReference>
<dbReference type="SMART" id="SM00338">
    <property type="entry name" value="BRLZ"/>
    <property type="match status" value="1"/>
</dbReference>
<comment type="caution">
    <text evidence="11">The sequence shown here is derived from an EMBL/GenBank/DDBJ whole genome shotgun (WGS) entry which is preliminary data.</text>
</comment>
<reference evidence="11 12" key="1">
    <citation type="journal article" date="2020" name="Nat. Food">
        <title>A phased Vanilla planifolia genome enables genetic improvement of flavour and production.</title>
        <authorList>
            <person name="Hasing T."/>
            <person name="Tang H."/>
            <person name="Brym M."/>
            <person name="Khazi F."/>
            <person name="Huang T."/>
            <person name="Chambers A.H."/>
        </authorList>
    </citation>
    <scope>NUCLEOTIDE SEQUENCE [LARGE SCALE GENOMIC DNA]</scope>
    <source>
        <tissue evidence="11">Leaf</tissue>
    </source>
</reference>
<dbReference type="InterPro" id="IPR044759">
    <property type="entry name" value="bZIP_RF2"/>
</dbReference>
<dbReference type="SUPFAM" id="SSF57959">
    <property type="entry name" value="Leucine zipper domain"/>
    <property type="match status" value="1"/>
</dbReference>
<feature type="domain" description="BZIP" evidence="10">
    <location>
        <begin position="277"/>
        <end position="340"/>
    </location>
</feature>
<evidence type="ECO:0000256" key="3">
    <source>
        <dbReference type="ARBA" id="ARBA00023015"/>
    </source>
</evidence>
<dbReference type="Gene3D" id="1.20.5.170">
    <property type="match status" value="1"/>
</dbReference>
<accession>A0A835Q0P5</accession>
<keyword evidence="6" id="KW-0539">Nucleus</keyword>
<evidence type="ECO:0000256" key="9">
    <source>
        <dbReference type="SAM" id="MobiDB-lite"/>
    </source>
</evidence>
<feature type="coiled-coil region" evidence="8">
    <location>
        <begin position="295"/>
        <end position="322"/>
    </location>
</feature>
<dbReference type="GO" id="GO:0005634">
    <property type="term" value="C:nucleus"/>
    <property type="evidence" value="ECO:0007669"/>
    <property type="project" value="UniProtKB-SubCell"/>
</dbReference>
<feature type="region of interest" description="Disordered" evidence="9">
    <location>
        <begin position="134"/>
        <end position="205"/>
    </location>
</feature>
<dbReference type="GO" id="GO:0003677">
    <property type="term" value="F:DNA binding"/>
    <property type="evidence" value="ECO:0007669"/>
    <property type="project" value="UniProtKB-KW"/>
</dbReference>
<evidence type="ECO:0000256" key="4">
    <source>
        <dbReference type="ARBA" id="ARBA00023125"/>
    </source>
</evidence>
<evidence type="ECO:0000256" key="1">
    <source>
        <dbReference type="ARBA" id="ARBA00004123"/>
    </source>
</evidence>
<name>A0A835Q0P5_VANPL</name>
<dbReference type="PANTHER" id="PTHR13690:SF80">
    <property type="entry name" value="BZIP TRANSCRIPTION FACTOR FAMILY PROTEIN-RELATED"/>
    <property type="match status" value="1"/>
</dbReference>
<proteinExistence type="inferred from homology"/>
<comment type="subcellular location">
    <subcellularLocation>
        <location evidence="1">Nucleus</location>
    </subcellularLocation>
</comment>
<comment type="function">
    <text evidence="7">Transcription factor probably involved in vascular development and shoot tissue organization. Binds to the DNA sequence 5'-CCGAGTGTGCCCCTGG-3' present in the promoter region Box II of the phloem-specific rice tungro bacilliform virus (RTBV) promoter. May regulate tissue-specific expression of the RTBV promoter and virus replication.</text>
</comment>
<evidence type="ECO:0000259" key="10">
    <source>
        <dbReference type="PROSITE" id="PS50217"/>
    </source>
</evidence>
<dbReference type="FunFam" id="1.20.5.170:FF:000009">
    <property type="entry name" value="probable transcription factor PosF21"/>
    <property type="match status" value="1"/>
</dbReference>